<protein>
    <submittedName>
        <fullName evidence="1">Uncharacterized protein</fullName>
    </submittedName>
</protein>
<proteinExistence type="predicted"/>
<feature type="non-terminal residue" evidence="1">
    <location>
        <position position="1"/>
    </location>
</feature>
<evidence type="ECO:0000313" key="1">
    <source>
        <dbReference type="EMBL" id="GFD58720.1"/>
    </source>
</evidence>
<gene>
    <name evidence="1" type="ORF">Tci_930689</name>
</gene>
<dbReference type="EMBL" id="BKCJ011856517">
    <property type="protein sequence ID" value="GFD58720.1"/>
    <property type="molecule type" value="Genomic_DNA"/>
</dbReference>
<feature type="non-terminal residue" evidence="1">
    <location>
        <position position="84"/>
    </location>
</feature>
<comment type="caution">
    <text evidence="1">The sequence shown here is derived from an EMBL/GenBank/DDBJ whole genome shotgun (WGS) entry which is preliminary data.</text>
</comment>
<accession>A0A699XK33</accession>
<organism evidence="1">
    <name type="scientific">Tanacetum cinerariifolium</name>
    <name type="common">Dalmatian daisy</name>
    <name type="synonym">Chrysanthemum cinerariifolium</name>
    <dbReference type="NCBI Taxonomy" id="118510"/>
    <lineage>
        <taxon>Eukaryota</taxon>
        <taxon>Viridiplantae</taxon>
        <taxon>Streptophyta</taxon>
        <taxon>Embryophyta</taxon>
        <taxon>Tracheophyta</taxon>
        <taxon>Spermatophyta</taxon>
        <taxon>Magnoliopsida</taxon>
        <taxon>eudicotyledons</taxon>
        <taxon>Gunneridae</taxon>
        <taxon>Pentapetalae</taxon>
        <taxon>asterids</taxon>
        <taxon>campanulids</taxon>
        <taxon>Asterales</taxon>
        <taxon>Asteraceae</taxon>
        <taxon>Asteroideae</taxon>
        <taxon>Anthemideae</taxon>
        <taxon>Anthemidinae</taxon>
        <taxon>Tanacetum</taxon>
    </lineage>
</organism>
<dbReference type="AlphaFoldDB" id="A0A699XK33"/>
<name>A0A699XK33_TANCI</name>
<sequence length="84" mass="8641">RVQHVVERAGQREVAVVEVVVRKLVGVEVGVVADESAPALMGGEVAPGLLAGRVGQPVHEGGAGLVLERGGGLVVQLLGQQRKF</sequence>
<reference evidence="1" key="1">
    <citation type="journal article" date="2019" name="Sci. Rep.">
        <title>Draft genome of Tanacetum cinerariifolium, the natural source of mosquito coil.</title>
        <authorList>
            <person name="Yamashiro T."/>
            <person name="Shiraishi A."/>
            <person name="Satake H."/>
            <person name="Nakayama K."/>
        </authorList>
    </citation>
    <scope>NUCLEOTIDE SEQUENCE</scope>
</reference>